<feature type="compositionally biased region" description="Low complexity" evidence="1">
    <location>
        <begin position="174"/>
        <end position="198"/>
    </location>
</feature>
<organism evidence="2">
    <name type="scientific">Lygus hesperus</name>
    <name type="common">Western plant bug</name>
    <dbReference type="NCBI Taxonomy" id="30085"/>
    <lineage>
        <taxon>Eukaryota</taxon>
        <taxon>Metazoa</taxon>
        <taxon>Ecdysozoa</taxon>
        <taxon>Arthropoda</taxon>
        <taxon>Hexapoda</taxon>
        <taxon>Insecta</taxon>
        <taxon>Pterygota</taxon>
        <taxon>Neoptera</taxon>
        <taxon>Paraneoptera</taxon>
        <taxon>Hemiptera</taxon>
        <taxon>Heteroptera</taxon>
        <taxon>Panheteroptera</taxon>
        <taxon>Cimicomorpha</taxon>
        <taxon>Miridae</taxon>
        <taxon>Mirini</taxon>
        <taxon>Lygus</taxon>
    </lineage>
</organism>
<gene>
    <name evidence="2" type="ORF">CM83_18080</name>
</gene>
<reference evidence="2" key="1">
    <citation type="journal article" date="2014" name="PLoS ONE">
        <title>Transcriptome-Based Identification of ABC Transporters in the Western Tarnished Plant Bug Lygus hesperus.</title>
        <authorList>
            <person name="Hull J.J."/>
            <person name="Chaney K."/>
            <person name="Geib S.M."/>
            <person name="Fabrick J.A."/>
            <person name="Brent C.S."/>
            <person name="Walsh D."/>
            <person name="Lavine L.C."/>
        </authorList>
    </citation>
    <scope>NUCLEOTIDE SEQUENCE</scope>
</reference>
<feature type="compositionally biased region" description="Basic and acidic residues" evidence="1">
    <location>
        <begin position="98"/>
        <end position="109"/>
    </location>
</feature>
<evidence type="ECO:0000256" key="1">
    <source>
        <dbReference type="SAM" id="MobiDB-lite"/>
    </source>
</evidence>
<feature type="compositionally biased region" description="Polar residues" evidence="1">
    <location>
        <begin position="378"/>
        <end position="390"/>
    </location>
</feature>
<feature type="compositionally biased region" description="Basic and acidic residues" evidence="1">
    <location>
        <begin position="24"/>
        <end position="42"/>
    </location>
</feature>
<reference evidence="2" key="2">
    <citation type="submission" date="2014-07" db="EMBL/GenBank/DDBJ databases">
        <authorList>
            <person name="Hull J."/>
        </authorList>
    </citation>
    <scope>NUCLEOTIDE SEQUENCE</scope>
</reference>
<feature type="compositionally biased region" description="Polar residues" evidence="1">
    <location>
        <begin position="147"/>
        <end position="158"/>
    </location>
</feature>
<feature type="region of interest" description="Disordered" evidence="1">
    <location>
        <begin position="24"/>
        <end position="311"/>
    </location>
</feature>
<feature type="compositionally biased region" description="Low complexity" evidence="1">
    <location>
        <begin position="116"/>
        <end position="129"/>
    </location>
</feature>
<name>A0A0A9W1H1_LYGHE</name>
<reference evidence="3" key="3">
    <citation type="submission" date="2014-09" db="EMBL/GenBank/DDBJ databases">
        <authorList>
            <person name="Magalhaes I.L.F."/>
            <person name="Oliveira U."/>
            <person name="Santos F.R."/>
            <person name="Vidigal T.H.D.A."/>
            <person name="Brescovit A.D."/>
            <person name="Santos A.J."/>
        </authorList>
    </citation>
    <scope>NUCLEOTIDE SEQUENCE</scope>
</reference>
<dbReference type="AlphaFoldDB" id="A0A0A9W1H1"/>
<feature type="region of interest" description="Disordered" evidence="1">
    <location>
        <begin position="361"/>
        <end position="411"/>
    </location>
</feature>
<proteinExistence type="predicted"/>
<dbReference type="EMBL" id="GBRD01014652">
    <property type="protein sequence ID" value="JAG51174.1"/>
    <property type="molecule type" value="Transcribed_RNA"/>
</dbReference>
<sequence>MVFMADRAGVWLNEVVDESDAMLLDKREKKLRGVEEGGKGDAGDDQDEVDEDVEIIKKKKRPSAVSRPSQSGDGDYADKRAGGEKPAPPPSRPSKGKQVVEEAGKEEAGGKGQGSGNQSPKSKSGGKSPGEVKGESKGAAEGDASKKSVTNKPKSSKPTPREGSKQGGTGPKGSAGDSKAGSKSQQGAAKGQQGAAKGQQGGASGRTSGKESTSKPSSKPVEKKSMDKGPSSTAGTTKPSTSKDQSKVSHDGVKKDTSDTGKSPRGSQAALQRPRTASELKREKTAEILNTHLTQMVQETDKKPSPRQEALQDVISKRLEEKVGPRDSATIDAIREASALLATYIDNMTGKAEIEYGETTPAANYPPIAQRAKGPVFQSGSNHQTYSLGKSPTLKPKLKYINPEVSRRLEQ</sequence>
<evidence type="ECO:0000313" key="2">
    <source>
        <dbReference type="EMBL" id="JAF98704.1"/>
    </source>
</evidence>
<feature type="compositionally biased region" description="Basic and acidic residues" evidence="1">
    <location>
        <begin position="130"/>
        <end position="146"/>
    </location>
</feature>
<feature type="compositionally biased region" description="Polar residues" evidence="1">
    <location>
        <begin position="230"/>
        <end position="243"/>
    </location>
</feature>
<evidence type="ECO:0000313" key="3">
    <source>
        <dbReference type="EMBL" id="JAG51174.1"/>
    </source>
</evidence>
<feature type="compositionally biased region" description="Basic and acidic residues" evidence="1">
    <location>
        <begin position="244"/>
        <end position="259"/>
    </location>
</feature>
<protein>
    <submittedName>
        <fullName evidence="2">Uncharacterized protein</fullName>
    </submittedName>
</protein>
<feature type="compositionally biased region" description="Acidic residues" evidence="1">
    <location>
        <begin position="43"/>
        <end position="53"/>
    </location>
</feature>
<dbReference type="EMBL" id="GBHO01044899">
    <property type="protein sequence ID" value="JAF98704.1"/>
    <property type="molecule type" value="Transcribed_RNA"/>
</dbReference>
<accession>A0A0A9W1H1</accession>
<feature type="compositionally biased region" description="Basic and acidic residues" evidence="1">
    <location>
        <begin position="276"/>
        <end position="286"/>
    </location>
</feature>